<dbReference type="InterPro" id="IPR006153">
    <property type="entry name" value="Cation/H_exchanger_TM"/>
</dbReference>
<protein>
    <recommendedName>
        <fullName evidence="8">RCK N-terminal domain-containing protein</fullName>
    </recommendedName>
</protein>
<dbReference type="GO" id="GO:0016020">
    <property type="term" value="C:membrane"/>
    <property type="evidence" value="ECO:0007669"/>
    <property type="project" value="UniProtKB-SubCell"/>
</dbReference>
<dbReference type="SUPFAM" id="SSF51735">
    <property type="entry name" value="NAD(P)-binding Rossmann-fold domains"/>
    <property type="match status" value="1"/>
</dbReference>
<name>A0A1G1WFA9_9BACT</name>
<comment type="caution">
    <text evidence="9">The sequence shown here is derived from an EMBL/GenBank/DDBJ whole genome shotgun (WGS) entry which is preliminary data.</text>
</comment>
<dbReference type="InterPro" id="IPR038770">
    <property type="entry name" value="Na+/solute_symporter_sf"/>
</dbReference>
<dbReference type="AlphaFoldDB" id="A0A1G1WFA9"/>
<feature type="transmembrane region" description="Helical" evidence="7">
    <location>
        <begin position="115"/>
        <end position="134"/>
    </location>
</feature>
<dbReference type="GO" id="GO:0006813">
    <property type="term" value="P:potassium ion transport"/>
    <property type="evidence" value="ECO:0007669"/>
    <property type="project" value="InterPro"/>
</dbReference>
<keyword evidence="5 7" id="KW-1133">Transmembrane helix</keyword>
<evidence type="ECO:0000256" key="2">
    <source>
        <dbReference type="ARBA" id="ARBA00005551"/>
    </source>
</evidence>
<evidence type="ECO:0000256" key="6">
    <source>
        <dbReference type="ARBA" id="ARBA00023136"/>
    </source>
</evidence>
<evidence type="ECO:0000313" key="9">
    <source>
        <dbReference type="EMBL" id="OGY26311.1"/>
    </source>
</evidence>
<accession>A0A1G1WFA9</accession>
<feature type="transmembrane region" description="Helical" evidence="7">
    <location>
        <begin position="58"/>
        <end position="79"/>
    </location>
</feature>
<dbReference type="EMBL" id="MHCT01000010">
    <property type="protein sequence ID" value="OGY26311.1"/>
    <property type="molecule type" value="Genomic_DNA"/>
</dbReference>
<dbReference type="Pfam" id="PF00999">
    <property type="entry name" value="Na_H_Exchanger"/>
    <property type="match status" value="1"/>
</dbReference>
<dbReference type="PROSITE" id="PS51201">
    <property type="entry name" value="RCK_N"/>
    <property type="match status" value="1"/>
</dbReference>
<evidence type="ECO:0000256" key="3">
    <source>
        <dbReference type="ARBA" id="ARBA00022448"/>
    </source>
</evidence>
<feature type="transmembrane region" description="Helical" evidence="7">
    <location>
        <begin position="29"/>
        <end position="46"/>
    </location>
</feature>
<dbReference type="Gene3D" id="3.40.50.720">
    <property type="entry name" value="NAD(P)-binding Rossmann-like Domain"/>
    <property type="match status" value="1"/>
</dbReference>
<dbReference type="PANTHER" id="PTHR42751:SF3">
    <property type="entry name" value="SODIUM_GLUTAMATE SYMPORTER"/>
    <property type="match status" value="1"/>
</dbReference>
<evidence type="ECO:0000259" key="8">
    <source>
        <dbReference type="PROSITE" id="PS51201"/>
    </source>
</evidence>
<dbReference type="GO" id="GO:0015297">
    <property type="term" value="F:antiporter activity"/>
    <property type="evidence" value="ECO:0007669"/>
    <property type="project" value="InterPro"/>
</dbReference>
<feature type="transmembrane region" description="Helical" evidence="7">
    <location>
        <begin position="351"/>
        <end position="371"/>
    </location>
</feature>
<feature type="transmembrane region" description="Helical" evidence="7">
    <location>
        <begin position="85"/>
        <end position="108"/>
    </location>
</feature>
<keyword evidence="3" id="KW-0813">Transport</keyword>
<dbReference type="PANTHER" id="PTHR42751">
    <property type="entry name" value="SODIUM/HYDROGEN EXCHANGER FAMILY/TRKA DOMAIN PROTEIN"/>
    <property type="match status" value="1"/>
</dbReference>
<evidence type="ECO:0000256" key="4">
    <source>
        <dbReference type="ARBA" id="ARBA00022692"/>
    </source>
</evidence>
<dbReference type="STRING" id="1802597.A2Z24_00080"/>
<dbReference type="InterPro" id="IPR036291">
    <property type="entry name" value="NAD(P)-bd_dom_sf"/>
</dbReference>
<feature type="transmembrane region" description="Helical" evidence="7">
    <location>
        <begin position="321"/>
        <end position="339"/>
    </location>
</feature>
<evidence type="ECO:0000313" key="10">
    <source>
        <dbReference type="Proteomes" id="UP000177588"/>
    </source>
</evidence>
<organism evidence="9 10">
    <name type="scientific">Candidatus Woykebacteria bacterium RBG_16_44_10</name>
    <dbReference type="NCBI Taxonomy" id="1802597"/>
    <lineage>
        <taxon>Bacteria</taxon>
        <taxon>Candidatus Woykeibacteriota</taxon>
    </lineage>
</organism>
<evidence type="ECO:0000256" key="1">
    <source>
        <dbReference type="ARBA" id="ARBA00004141"/>
    </source>
</evidence>
<feature type="transmembrane region" description="Helical" evidence="7">
    <location>
        <begin position="146"/>
        <end position="166"/>
    </location>
</feature>
<sequence>MTSVFVDIALLLTLTAVFAAIFGRLRQPILLAYLLAGILAASSGAFKELTTGPTLDFLAELGIAFALFLIGLELKFSSIRQIGRAAIAVGLGQIVFTILVGFFIAGWVGFSFQEALFIAVALTFSSTIIVIKLLEQKRDLDSLYGKIAIGYLIVQDFFAVAALIFVAAVGKGAGAAEFVTTAASGVALVGVILFLNRYVLQNLFDLLAKNTEVLFLASISWALVFAATAAFLGFSIEIGAFLAGLGLASLREELQIASWIRPLRNLFVILFFLSLGLKLSLATIFSMVGVVTVLSLFVLIGNPIIMMVIMGILGFRRRTSFHVAATSAQISEFSLIFVALGARLDLIGEKIVSVTTAVALITIVLSTYLMLYSSRLYRSTSGLLKIFERKDLKEQPSRQGREFANHVVLVGAGRLGLNILKALRSRGLEVVVIDFDPEVVKKLDILQVPVIYGDISDPEIFEKSVVKNAQLVISTIFDPEDTEGLLLEVKNLHHTVPLVVTSPTIPTALDYYKKGASYVIIPRVLSSHLVDKYLIGSRFEDLKDGKMRKEHIEEISNHGIETTLS</sequence>
<feature type="transmembrane region" description="Helical" evidence="7">
    <location>
        <begin position="266"/>
        <end position="288"/>
    </location>
</feature>
<feature type="transmembrane region" description="Helical" evidence="7">
    <location>
        <begin position="219"/>
        <end position="245"/>
    </location>
</feature>
<feature type="domain" description="RCK N-terminal" evidence="8">
    <location>
        <begin position="404"/>
        <end position="520"/>
    </location>
</feature>
<comment type="subcellular location">
    <subcellularLocation>
        <location evidence="1">Membrane</location>
        <topology evidence="1">Multi-pass membrane protein</topology>
    </subcellularLocation>
</comment>
<keyword evidence="6 7" id="KW-0472">Membrane</keyword>
<dbReference type="Pfam" id="PF02254">
    <property type="entry name" value="TrkA_N"/>
    <property type="match status" value="1"/>
</dbReference>
<dbReference type="InterPro" id="IPR003148">
    <property type="entry name" value="RCK_N"/>
</dbReference>
<keyword evidence="4 7" id="KW-0812">Transmembrane</keyword>
<feature type="transmembrane region" description="Helical" evidence="7">
    <location>
        <begin position="294"/>
        <end position="314"/>
    </location>
</feature>
<dbReference type="GO" id="GO:1902600">
    <property type="term" value="P:proton transmembrane transport"/>
    <property type="evidence" value="ECO:0007669"/>
    <property type="project" value="InterPro"/>
</dbReference>
<dbReference type="Gene3D" id="1.20.1530.20">
    <property type="match status" value="1"/>
</dbReference>
<comment type="similarity">
    <text evidence="2">Belongs to the monovalent cation:proton antiporter 2 (CPA2) transporter (TC 2.A.37) family.</text>
</comment>
<feature type="transmembrane region" description="Helical" evidence="7">
    <location>
        <begin position="178"/>
        <end position="199"/>
    </location>
</feature>
<gene>
    <name evidence="9" type="ORF">A2Z24_00080</name>
</gene>
<proteinExistence type="inferred from homology"/>
<evidence type="ECO:0000256" key="5">
    <source>
        <dbReference type="ARBA" id="ARBA00022989"/>
    </source>
</evidence>
<evidence type="ECO:0000256" key="7">
    <source>
        <dbReference type="SAM" id="Phobius"/>
    </source>
</evidence>
<reference evidence="9 10" key="1">
    <citation type="journal article" date="2016" name="Nat. Commun.">
        <title>Thousands of microbial genomes shed light on interconnected biogeochemical processes in an aquifer system.</title>
        <authorList>
            <person name="Anantharaman K."/>
            <person name="Brown C.T."/>
            <person name="Hug L.A."/>
            <person name="Sharon I."/>
            <person name="Castelle C.J."/>
            <person name="Probst A.J."/>
            <person name="Thomas B.C."/>
            <person name="Singh A."/>
            <person name="Wilkins M.J."/>
            <person name="Karaoz U."/>
            <person name="Brodie E.L."/>
            <person name="Williams K.H."/>
            <person name="Hubbard S.S."/>
            <person name="Banfield J.F."/>
        </authorList>
    </citation>
    <scope>NUCLEOTIDE SEQUENCE [LARGE SCALE GENOMIC DNA]</scope>
</reference>
<dbReference type="Proteomes" id="UP000177588">
    <property type="component" value="Unassembled WGS sequence"/>
</dbReference>